<dbReference type="EMBL" id="JBCGBO010000001">
    <property type="protein sequence ID" value="KAK9229092.1"/>
    <property type="molecule type" value="Genomic_DNA"/>
</dbReference>
<evidence type="ECO:0000313" key="2">
    <source>
        <dbReference type="Proteomes" id="UP001428341"/>
    </source>
</evidence>
<organism evidence="1 2">
    <name type="scientific">Citrus x changshan-huyou</name>
    <dbReference type="NCBI Taxonomy" id="2935761"/>
    <lineage>
        <taxon>Eukaryota</taxon>
        <taxon>Viridiplantae</taxon>
        <taxon>Streptophyta</taxon>
        <taxon>Embryophyta</taxon>
        <taxon>Tracheophyta</taxon>
        <taxon>Spermatophyta</taxon>
        <taxon>Magnoliopsida</taxon>
        <taxon>eudicotyledons</taxon>
        <taxon>Gunneridae</taxon>
        <taxon>Pentapetalae</taxon>
        <taxon>rosids</taxon>
        <taxon>malvids</taxon>
        <taxon>Sapindales</taxon>
        <taxon>Rutaceae</taxon>
        <taxon>Aurantioideae</taxon>
        <taxon>Citrus</taxon>
    </lineage>
</organism>
<sequence length="73" mass="8481">MTQRPPLIHEPKVLEFCMVVGPNFDRNFYMIGRRSDVILSASSAEGQLLIWCGHGTFGRITHWMCHFLCQWDV</sequence>
<protein>
    <submittedName>
        <fullName evidence="1">Uncharacterized protein</fullName>
    </submittedName>
</protein>
<gene>
    <name evidence="1" type="ORF">WN944_022049</name>
</gene>
<comment type="caution">
    <text evidence="1">The sequence shown here is derived from an EMBL/GenBank/DDBJ whole genome shotgun (WGS) entry which is preliminary data.</text>
</comment>
<reference evidence="1 2" key="1">
    <citation type="submission" date="2024-05" db="EMBL/GenBank/DDBJ databases">
        <title>Haplotype-resolved chromosome-level genome assembly of Huyou (Citrus changshanensis).</title>
        <authorList>
            <person name="Miao C."/>
            <person name="Chen W."/>
            <person name="Wu Y."/>
            <person name="Wang L."/>
            <person name="Zhao S."/>
            <person name="Grierson D."/>
            <person name="Xu C."/>
            <person name="Chen K."/>
        </authorList>
    </citation>
    <scope>NUCLEOTIDE SEQUENCE [LARGE SCALE GENOMIC DNA]</scope>
    <source>
        <strain evidence="1">01-14</strain>
        <tissue evidence="1">Leaf</tissue>
    </source>
</reference>
<keyword evidence="2" id="KW-1185">Reference proteome</keyword>
<accession>A0AAP0QVU4</accession>
<evidence type="ECO:0000313" key="1">
    <source>
        <dbReference type="EMBL" id="KAK9229092.1"/>
    </source>
</evidence>
<proteinExistence type="predicted"/>
<dbReference type="AlphaFoldDB" id="A0AAP0QVU4"/>
<name>A0AAP0QVU4_9ROSI</name>
<dbReference type="Proteomes" id="UP001428341">
    <property type="component" value="Unassembled WGS sequence"/>
</dbReference>